<dbReference type="PANTHER" id="PTHR44757:SF2">
    <property type="entry name" value="BIOFILM ARCHITECTURE MAINTENANCE PROTEIN MBAA"/>
    <property type="match status" value="1"/>
</dbReference>
<dbReference type="NCBIfam" id="TIGR00254">
    <property type="entry name" value="GGDEF"/>
    <property type="match status" value="1"/>
</dbReference>
<feature type="transmembrane region" description="Helical" evidence="1">
    <location>
        <begin position="257"/>
        <end position="277"/>
    </location>
</feature>
<evidence type="ECO:0000259" key="2">
    <source>
        <dbReference type="PROSITE" id="PS50883"/>
    </source>
</evidence>
<dbReference type="Pfam" id="PF00563">
    <property type="entry name" value="EAL"/>
    <property type="match status" value="1"/>
</dbReference>
<dbReference type="InterPro" id="IPR052155">
    <property type="entry name" value="Biofilm_reg_signaling"/>
</dbReference>
<dbReference type="InterPro" id="IPR000160">
    <property type="entry name" value="GGDEF_dom"/>
</dbReference>
<name>A0A919K371_9ACTN</name>
<feature type="transmembrane region" description="Helical" evidence="1">
    <location>
        <begin position="59"/>
        <end position="77"/>
    </location>
</feature>
<dbReference type="CDD" id="cd01949">
    <property type="entry name" value="GGDEF"/>
    <property type="match status" value="1"/>
</dbReference>
<evidence type="ECO:0000313" key="5">
    <source>
        <dbReference type="Proteomes" id="UP000636960"/>
    </source>
</evidence>
<dbReference type="PROSITE" id="PS50883">
    <property type="entry name" value="EAL"/>
    <property type="match status" value="1"/>
</dbReference>
<dbReference type="PANTHER" id="PTHR44757">
    <property type="entry name" value="DIGUANYLATE CYCLASE DGCP"/>
    <property type="match status" value="1"/>
</dbReference>
<dbReference type="CDD" id="cd01948">
    <property type="entry name" value="EAL"/>
    <property type="match status" value="1"/>
</dbReference>
<protein>
    <recommendedName>
        <fullName evidence="6">Diguanylate cyclase/phosphodiesterase</fullName>
    </recommendedName>
</protein>
<dbReference type="Pfam" id="PF00990">
    <property type="entry name" value="GGDEF"/>
    <property type="match status" value="1"/>
</dbReference>
<feature type="transmembrane region" description="Helical" evidence="1">
    <location>
        <begin position="189"/>
        <end position="210"/>
    </location>
</feature>
<evidence type="ECO:0000259" key="3">
    <source>
        <dbReference type="PROSITE" id="PS50887"/>
    </source>
</evidence>
<accession>A0A919K371</accession>
<feature type="transmembrane region" description="Helical" evidence="1">
    <location>
        <begin position="7"/>
        <end position="26"/>
    </location>
</feature>
<keyword evidence="5" id="KW-1185">Reference proteome</keyword>
<evidence type="ECO:0000313" key="4">
    <source>
        <dbReference type="EMBL" id="GIE99915.1"/>
    </source>
</evidence>
<evidence type="ECO:0000256" key="1">
    <source>
        <dbReference type="SAM" id="Phobius"/>
    </source>
</evidence>
<reference evidence="4" key="1">
    <citation type="submission" date="2021-01" db="EMBL/GenBank/DDBJ databases">
        <title>Whole genome shotgun sequence of Actinoplanes rishiriensis NBRC 108556.</title>
        <authorList>
            <person name="Komaki H."/>
            <person name="Tamura T."/>
        </authorList>
    </citation>
    <scope>NUCLEOTIDE SEQUENCE</scope>
    <source>
        <strain evidence="4">NBRC 108556</strain>
    </source>
</reference>
<dbReference type="Proteomes" id="UP000636960">
    <property type="component" value="Unassembled WGS sequence"/>
</dbReference>
<dbReference type="SUPFAM" id="SSF141868">
    <property type="entry name" value="EAL domain-like"/>
    <property type="match status" value="1"/>
</dbReference>
<keyword evidence="1" id="KW-1133">Transmembrane helix</keyword>
<dbReference type="InterPro" id="IPR001633">
    <property type="entry name" value="EAL_dom"/>
</dbReference>
<dbReference type="EMBL" id="BOMV01000077">
    <property type="protein sequence ID" value="GIE99915.1"/>
    <property type="molecule type" value="Genomic_DNA"/>
</dbReference>
<feature type="transmembrane region" description="Helical" evidence="1">
    <location>
        <begin position="97"/>
        <end position="115"/>
    </location>
</feature>
<dbReference type="InterPro" id="IPR043128">
    <property type="entry name" value="Rev_trsase/Diguanyl_cyclase"/>
</dbReference>
<dbReference type="SMART" id="SM00267">
    <property type="entry name" value="GGDEF"/>
    <property type="match status" value="1"/>
</dbReference>
<dbReference type="SMART" id="SM00052">
    <property type="entry name" value="EAL"/>
    <property type="match status" value="1"/>
</dbReference>
<organism evidence="4 5">
    <name type="scientific">Paractinoplanes rishiriensis</name>
    <dbReference type="NCBI Taxonomy" id="1050105"/>
    <lineage>
        <taxon>Bacteria</taxon>
        <taxon>Bacillati</taxon>
        <taxon>Actinomycetota</taxon>
        <taxon>Actinomycetes</taxon>
        <taxon>Micromonosporales</taxon>
        <taxon>Micromonosporaceae</taxon>
        <taxon>Paractinoplanes</taxon>
    </lineage>
</organism>
<proteinExistence type="predicted"/>
<feature type="transmembrane region" description="Helical" evidence="1">
    <location>
        <begin position="122"/>
        <end position="145"/>
    </location>
</feature>
<dbReference type="InterPro" id="IPR029787">
    <property type="entry name" value="Nucleotide_cyclase"/>
</dbReference>
<keyword evidence="1" id="KW-0812">Transmembrane</keyword>
<dbReference type="PROSITE" id="PS50887">
    <property type="entry name" value="GGDEF"/>
    <property type="match status" value="1"/>
</dbReference>
<feature type="domain" description="GGDEF" evidence="3">
    <location>
        <begin position="344"/>
        <end position="473"/>
    </location>
</feature>
<evidence type="ECO:0008006" key="6">
    <source>
        <dbReference type="Google" id="ProtNLM"/>
    </source>
</evidence>
<comment type="caution">
    <text evidence="4">The sequence shown here is derived from an EMBL/GenBank/DDBJ whole genome shotgun (WGS) entry which is preliminary data.</text>
</comment>
<keyword evidence="1" id="KW-0472">Membrane</keyword>
<dbReference type="SUPFAM" id="SSF55073">
    <property type="entry name" value="Nucleotide cyclase"/>
    <property type="match status" value="1"/>
</dbReference>
<dbReference type="Gene3D" id="3.30.70.270">
    <property type="match status" value="1"/>
</dbReference>
<feature type="transmembrane region" description="Helical" evidence="1">
    <location>
        <begin position="222"/>
        <end position="245"/>
    </location>
</feature>
<dbReference type="Gene3D" id="3.20.20.450">
    <property type="entry name" value="EAL domain"/>
    <property type="match status" value="1"/>
</dbReference>
<dbReference type="AlphaFoldDB" id="A0A919K371"/>
<dbReference type="InterPro" id="IPR035919">
    <property type="entry name" value="EAL_sf"/>
</dbReference>
<sequence>MRGNRIWAWWLAGGAVATSVWVLLPGGVPAGLLYNGIGLACTGAMLLGVLVHRPARPGVWFWFAGGLMLTTVGDGVFDYHRWVLHDEPYPSLADAFYLAAYPMYVIGLVALLGRLRGNGLTGLIDAAVVSTGVGVVFYIFVLHPIAAAEASTRLENWISTTYPAVDVLLFVLLARLLAEPGGRGASIRLLSAGVVVLLAADTAFSLVNLYSEHTYSTPIDAAFLVAYLLWGAAALHPAMAAPMTVAVPDGGRRHARLGAAGICALLAPALLLVPYVGENPVNRRAAAVGSIVLLLLVIARLAEAISREHRHAAELKRVSLADEVTGLANRRRLELALGEALAAGRPQLALVGLNGFKAMNDELGRAAGDRVLAALAGRLAGAAPGALVARTGADEFAVLLSDATAAEARSLAGELITTLTPPVSDGDRELLIGVSIGVAGGAGLDPVELYRQADAAMHASRRSGDPVRWSAALDQGAVDAARLGAELRTALDRGQFQVVYQPIVELPSGRVKAVEALVRWEHPERGLVSPAAFIPVAEDNGLIVELGAWVMRIAVLRLATWQRELGDLAPERVSVNVSPKQLARPGYPATVAAVLTEAGLAADRLTVEVTETAVFEGGPAVTALYELQDMGVRIALDDFGTGHSSLGLLHTVPVHTLKVDKSFVDNITEAGRHAVIAGALIQISDGLGLSAVAEGVETAEQAAALSRLGYRYLQGYHYGRPVADPDFEVVRTVAGYSR</sequence>
<feature type="domain" description="EAL" evidence="2">
    <location>
        <begin position="480"/>
        <end position="735"/>
    </location>
</feature>
<feature type="transmembrane region" description="Helical" evidence="1">
    <location>
        <begin position="32"/>
        <end position="52"/>
    </location>
</feature>
<dbReference type="RefSeq" id="WP_203787079.1">
    <property type="nucleotide sequence ID" value="NZ_BOMV01000077.1"/>
</dbReference>
<feature type="transmembrane region" description="Helical" evidence="1">
    <location>
        <begin position="157"/>
        <end position="177"/>
    </location>
</feature>
<gene>
    <name evidence="4" type="ORF">Ari01nite_73800</name>
</gene>